<feature type="domain" description="Isochorismatase-like" evidence="2">
    <location>
        <begin position="9"/>
        <end position="181"/>
    </location>
</feature>
<sequence length="188" mass="20732">MPVASFDNTALVLIDLQRGILERPTVRPVRDVLRQSVRLAKAFRANRLPVVVVRVEWSEDSGDLPPVACDRPGPAAAPRPPFGEIPAELVDLADVFITKRHWGAFTGTELDLQLRRRRIDRLVLAGIATSIGVESTARSAWEHSYELVFAEDATTDTDEASHLHSFTKIFPRLGRVCSTEQILAALGA</sequence>
<reference evidence="3 4" key="1">
    <citation type="submission" date="2024-10" db="EMBL/GenBank/DDBJ databases">
        <title>The Natural Products Discovery Center: Release of the First 8490 Sequenced Strains for Exploring Actinobacteria Biosynthetic Diversity.</title>
        <authorList>
            <person name="Kalkreuter E."/>
            <person name="Kautsar S.A."/>
            <person name="Yang D."/>
            <person name="Bader C.D."/>
            <person name="Teijaro C.N."/>
            <person name="Fluegel L."/>
            <person name="Davis C.M."/>
            <person name="Simpson J.R."/>
            <person name="Lauterbach L."/>
            <person name="Steele A.D."/>
            <person name="Gui C."/>
            <person name="Meng S."/>
            <person name="Li G."/>
            <person name="Viehrig K."/>
            <person name="Ye F."/>
            <person name="Su P."/>
            <person name="Kiefer A.F."/>
            <person name="Nichols A."/>
            <person name="Cepeda A.J."/>
            <person name="Yan W."/>
            <person name="Fan B."/>
            <person name="Jiang Y."/>
            <person name="Adhikari A."/>
            <person name="Zheng C.-J."/>
            <person name="Schuster L."/>
            <person name="Cowan T.M."/>
            <person name="Smanski M.J."/>
            <person name="Chevrette M.G."/>
            <person name="De Carvalho L.P.S."/>
            <person name="Shen B."/>
        </authorList>
    </citation>
    <scope>NUCLEOTIDE SEQUENCE [LARGE SCALE GENOMIC DNA]</scope>
    <source>
        <strain evidence="3 4">NPDC019275</strain>
    </source>
</reference>
<dbReference type="Gene3D" id="3.40.50.850">
    <property type="entry name" value="Isochorismatase-like"/>
    <property type="match status" value="1"/>
</dbReference>
<dbReference type="CDD" id="cd00431">
    <property type="entry name" value="cysteine_hydrolases"/>
    <property type="match status" value="1"/>
</dbReference>
<keyword evidence="1" id="KW-0378">Hydrolase</keyword>
<protein>
    <submittedName>
        <fullName evidence="3">Isochorismatase family protein</fullName>
    </submittedName>
</protein>
<dbReference type="RefSeq" id="WP_364827363.1">
    <property type="nucleotide sequence ID" value="NZ_JBFAYM010000026.1"/>
</dbReference>
<dbReference type="InterPro" id="IPR050272">
    <property type="entry name" value="Isochorismatase-like_hydrls"/>
</dbReference>
<dbReference type="PANTHER" id="PTHR43540:SF7">
    <property type="entry name" value="ISOCHORISMATASE FAMILY PROTEIN YECD"/>
    <property type="match status" value="1"/>
</dbReference>
<proteinExistence type="predicted"/>
<organism evidence="3 4">
    <name type="scientific">Nocardia xishanensis</name>
    <dbReference type="NCBI Taxonomy" id="238964"/>
    <lineage>
        <taxon>Bacteria</taxon>
        <taxon>Bacillati</taxon>
        <taxon>Actinomycetota</taxon>
        <taxon>Actinomycetes</taxon>
        <taxon>Mycobacteriales</taxon>
        <taxon>Nocardiaceae</taxon>
        <taxon>Nocardia</taxon>
    </lineage>
</organism>
<dbReference type="EMBL" id="JBIRYO010000005">
    <property type="protein sequence ID" value="MFI2473518.1"/>
    <property type="molecule type" value="Genomic_DNA"/>
</dbReference>
<evidence type="ECO:0000259" key="2">
    <source>
        <dbReference type="Pfam" id="PF00857"/>
    </source>
</evidence>
<dbReference type="InterPro" id="IPR036380">
    <property type="entry name" value="Isochorismatase-like_sf"/>
</dbReference>
<dbReference type="SUPFAM" id="SSF52499">
    <property type="entry name" value="Isochorismatase-like hydrolases"/>
    <property type="match status" value="1"/>
</dbReference>
<dbReference type="InterPro" id="IPR000868">
    <property type="entry name" value="Isochorismatase-like_dom"/>
</dbReference>
<gene>
    <name evidence="3" type="ORF">ACH49W_09085</name>
</gene>
<evidence type="ECO:0000313" key="4">
    <source>
        <dbReference type="Proteomes" id="UP001611415"/>
    </source>
</evidence>
<dbReference type="PANTHER" id="PTHR43540">
    <property type="entry name" value="PEROXYUREIDOACRYLATE/UREIDOACRYLATE AMIDOHYDROLASE-RELATED"/>
    <property type="match status" value="1"/>
</dbReference>
<evidence type="ECO:0000313" key="3">
    <source>
        <dbReference type="EMBL" id="MFI2473518.1"/>
    </source>
</evidence>
<evidence type="ECO:0000256" key="1">
    <source>
        <dbReference type="ARBA" id="ARBA00022801"/>
    </source>
</evidence>
<name>A0ABW7WXH4_9NOCA</name>
<accession>A0ABW7WXH4</accession>
<keyword evidence="4" id="KW-1185">Reference proteome</keyword>
<dbReference type="Pfam" id="PF00857">
    <property type="entry name" value="Isochorismatase"/>
    <property type="match status" value="1"/>
</dbReference>
<dbReference type="Proteomes" id="UP001611415">
    <property type="component" value="Unassembled WGS sequence"/>
</dbReference>
<comment type="caution">
    <text evidence="3">The sequence shown here is derived from an EMBL/GenBank/DDBJ whole genome shotgun (WGS) entry which is preliminary data.</text>
</comment>